<name>A0AAP0K040_9MAGN</name>
<sequence length="133" mass="15044">MDPTPLLVFRCKLGELSDPICLIALIEVSRFYDIAQSPYSRPNRNEHSRSMEYDEPPFQREARLCKMEGTGLIHITTQERSPMVLARGLREGVIEGQRNREEVPEIAKGSATIRNEGWPSEGGYSKGCDYGIE</sequence>
<dbReference type="EMBL" id="JBBNAF010000005">
    <property type="protein sequence ID" value="KAK9143413.1"/>
    <property type="molecule type" value="Genomic_DNA"/>
</dbReference>
<dbReference type="Proteomes" id="UP001420932">
    <property type="component" value="Unassembled WGS sequence"/>
</dbReference>
<organism evidence="1 2">
    <name type="scientific">Stephania yunnanensis</name>
    <dbReference type="NCBI Taxonomy" id="152371"/>
    <lineage>
        <taxon>Eukaryota</taxon>
        <taxon>Viridiplantae</taxon>
        <taxon>Streptophyta</taxon>
        <taxon>Embryophyta</taxon>
        <taxon>Tracheophyta</taxon>
        <taxon>Spermatophyta</taxon>
        <taxon>Magnoliopsida</taxon>
        <taxon>Ranunculales</taxon>
        <taxon>Menispermaceae</taxon>
        <taxon>Menispermoideae</taxon>
        <taxon>Cissampelideae</taxon>
        <taxon>Stephania</taxon>
    </lineage>
</organism>
<reference evidence="1 2" key="1">
    <citation type="submission" date="2024-01" db="EMBL/GenBank/DDBJ databases">
        <title>Genome assemblies of Stephania.</title>
        <authorList>
            <person name="Yang L."/>
        </authorList>
    </citation>
    <scope>NUCLEOTIDE SEQUENCE [LARGE SCALE GENOMIC DNA]</scope>
    <source>
        <strain evidence="1">YNDBR</strain>
        <tissue evidence="1">Leaf</tissue>
    </source>
</reference>
<protein>
    <submittedName>
        <fullName evidence="1">Uncharacterized protein</fullName>
    </submittedName>
</protein>
<comment type="caution">
    <text evidence="1">The sequence shown here is derived from an EMBL/GenBank/DDBJ whole genome shotgun (WGS) entry which is preliminary data.</text>
</comment>
<accession>A0AAP0K040</accession>
<keyword evidence="2" id="KW-1185">Reference proteome</keyword>
<gene>
    <name evidence="1" type="ORF">Syun_012813</name>
</gene>
<dbReference type="AlphaFoldDB" id="A0AAP0K040"/>
<evidence type="ECO:0000313" key="1">
    <source>
        <dbReference type="EMBL" id="KAK9143413.1"/>
    </source>
</evidence>
<evidence type="ECO:0000313" key="2">
    <source>
        <dbReference type="Proteomes" id="UP001420932"/>
    </source>
</evidence>
<proteinExistence type="predicted"/>